<dbReference type="EMBL" id="JAKWFO010000001">
    <property type="protein sequence ID" value="KAI9639749.1"/>
    <property type="molecule type" value="Genomic_DNA"/>
</dbReference>
<name>A0AA38LZ57_9TREE</name>
<evidence type="ECO:0000313" key="1">
    <source>
        <dbReference type="EMBL" id="KAI9639749.1"/>
    </source>
</evidence>
<dbReference type="SUPFAM" id="SSF55961">
    <property type="entry name" value="Bet v1-like"/>
    <property type="match status" value="1"/>
</dbReference>
<dbReference type="PANTHER" id="PTHR36166">
    <property type="entry name" value="CHROMOSOME 9, WHOLE GENOME SHOTGUN SEQUENCE"/>
    <property type="match status" value="1"/>
</dbReference>
<keyword evidence="2" id="KW-1185">Reference proteome</keyword>
<reference evidence="1" key="1">
    <citation type="journal article" date="2022" name="G3 (Bethesda)">
        <title>High quality genome of the basidiomycete yeast Dioszegia hungarica PDD-24b-2 isolated from cloud water.</title>
        <authorList>
            <person name="Jarrige D."/>
            <person name="Haridas S."/>
            <person name="Bleykasten-Grosshans C."/>
            <person name="Joly M."/>
            <person name="Nadalig T."/>
            <person name="Sancelme M."/>
            <person name="Vuilleumier S."/>
            <person name="Grigoriev I.V."/>
            <person name="Amato P."/>
            <person name="Bringel F."/>
        </authorList>
    </citation>
    <scope>NUCLEOTIDE SEQUENCE</scope>
    <source>
        <strain evidence="1">PDD-24b-2</strain>
    </source>
</reference>
<dbReference type="InterPro" id="IPR019587">
    <property type="entry name" value="Polyketide_cyclase/dehydratase"/>
</dbReference>
<dbReference type="AlphaFoldDB" id="A0AA38LZ57"/>
<dbReference type="RefSeq" id="XP_052949526.1">
    <property type="nucleotide sequence ID" value="XM_053090935.1"/>
</dbReference>
<dbReference type="Pfam" id="PF10604">
    <property type="entry name" value="Polyketide_cyc2"/>
    <property type="match status" value="1"/>
</dbReference>
<dbReference type="Proteomes" id="UP001164286">
    <property type="component" value="Unassembled WGS sequence"/>
</dbReference>
<evidence type="ECO:0008006" key="3">
    <source>
        <dbReference type="Google" id="ProtNLM"/>
    </source>
</evidence>
<accession>A0AA38LZ57</accession>
<dbReference type="CDD" id="cd07822">
    <property type="entry name" value="SRPBCC_4"/>
    <property type="match status" value="1"/>
</dbReference>
<sequence length="155" mass="17209">MIKAEIAINAPPRIVREILLDFPNLATWHDKSFFTDIKVISPADKTTGLDLKVGDTVRVGFVGASFKGVIAENDPHLFSWIASLPFIFTGQHYFHFTPDATDANKTLFVQTETFTGLLDFTSAFFGAKTVANWKRVNEELKVAAESSWAKQQGQA</sequence>
<organism evidence="1 2">
    <name type="scientific">Dioszegia hungarica</name>
    <dbReference type="NCBI Taxonomy" id="4972"/>
    <lineage>
        <taxon>Eukaryota</taxon>
        <taxon>Fungi</taxon>
        <taxon>Dikarya</taxon>
        <taxon>Basidiomycota</taxon>
        <taxon>Agaricomycotina</taxon>
        <taxon>Tremellomycetes</taxon>
        <taxon>Tremellales</taxon>
        <taxon>Bulleribasidiaceae</taxon>
        <taxon>Dioszegia</taxon>
    </lineage>
</organism>
<dbReference type="PANTHER" id="PTHR36166:SF1">
    <property type="entry name" value="SRPBCC DOMAIN-CONTAINING PROTEIN"/>
    <property type="match status" value="1"/>
</dbReference>
<dbReference type="Gene3D" id="3.30.530.20">
    <property type="match status" value="1"/>
</dbReference>
<gene>
    <name evidence="1" type="ORF">MKK02DRAFT_40073</name>
</gene>
<dbReference type="InterPro" id="IPR023393">
    <property type="entry name" value="START-like_dom_sf"/>
</dbReference>
<dbReference type="GeneID" id="77730140"/>
<protein>
    <recommendedName>
        <fullName evidence="3">SRPBCC domain-containing protein</fullName>
    </recommendedName>
</protein>
<evidence type="ECO:0000313" key="2">
    <source>
        <dbReference type="Proteomes" id="UP001164286"/>
    </source>
</evidence>
<proteinExistence type="predicted"/>
<comment type="caution">
    <text evidence="1">The sequence shown here is derived from an EMBL/GenBank/DDBJ whole genome shotgun (WGS) entry which is preliminary data.</text>
</comment>